<dbReference type="Gene3D" id="3.40.50.12580">
    <property type="match status" value="1"/>
</dbReference>
<sequence length="890" mass="94837">MTRGRRDLGTTGRLRRLGADLGTTTLAAAGTALALDASRWSLLALALALLAATGRAVTMRRSNPRLDLLTSQLGQRALIGASVATALALLQPAHAVGAALAGVVLVAAVLYEPYLRPGVDLKVPVVAHLPGVRPTPVRLDLSRQVLLADLGAAAAGLALGASGVPAWWWVPFTVLSAATRVRVVRDSARRAAALRRYERNLPGAMAAYQPELVLYTSWPGADGVHQVTMWLPYLRRTGRRCLVVTRSSASARALADLVDVPLVEVRGPEDLDVLVTPSLRAAFYPNASSGNGLLVRYQQLTHVFLGHGDSDKATSYNPTHAMYDRIFCAGDAAVRRYGEHGISIPDEKFVVVGRPQVEAIETASPRAGGRPPVVLYAPTWRGHVEETSLSSLPVGEAVVRGLLAAGATVVFRPHPFSQGFPEDAALVERIQQLLAEDRNRSGRPHLWGPAAESDRGLVDCFNLSDALVSDVSSVVSDYLFSGKPYAMVTVPTDPERFRASYPVARAAYVVPADLDGLGPALATMLGDDPLAPVRQALRVDYLGPFPSQGYASAFVDAVDAVATADRPRSDSDETGDESFTGAAVDGAADGSVGVEVTPVRPRQAVRQRQAVRRPRAVRRSRTRRRLRKLRGRLAQPRRWPQAAAVLSLFGLAVALIGGPGPAVTLLGLAALGAVYRAVQPAVRWRKNWHRLLGEARGTRVVLLCAAVLAVPDPRLPAPAALGVLVLLSCAVVGEIGVQRAWGRLGLQVRNFPAMRTQVAEGVPRGLLPLAGTAALLLLLLAVVLPVPGTVLVAVAVVVFALFLVVVVRALERAARLVSAEHRLREELTALAPEFAVYFAGTVGAGYQVGMWAPYFARIGRPFVVVTRSPDTLTEISRALRRHGVDAPVIL</sequence>
<evidence type="ECO:0000256" key="1">
    <source>
        <dbReference type="SAM" id="MobiDB-lite"/>
    </source>
</evidence>
<proteinExistence type="predicted"/>
<feature type="transmembrane region" description="Helical" evidence="2">
    <location>
        <begin position="150"/>
        <end position="170"/>
    </location>
</feature>
<feature type="transmembrane region" description="Helical" evidence="2">
    <location>
        <begin position="40"/>
        <end position="57"/>
    </location>
</feature>
<feature type="non-terminal residue" evidence="3">
    <location>
        <position position="890"/>
    </location>
</feature>
<dbReference type="Pfam" id="PF04464">
    <property type="entry name" value="Glyphos_transf"/>
    <property type="match status" value="1"/>
</dbReference>
<dbReference type="GO" id="GO:0016020">
    <property type="term" value="C:membrane"/>
    <property type="evidence" value="ECO:0007669"/>
    <property type="project" value="InterPro"/>
</dbReference>
<evidence type="ECO:0000313" key="3">
    <source>
        <dbReference type="EMBL" id="CAA9327077.1"/>
    </source>
</evidence>
<keyword evidence="2" id="KW-1133">Transmembrane helix</keyword>
<dbReference type="GO" id="GO:0047355">
    <property type="term" value="F:CDP-glycerol glycerophosphotransferase activity"/>
    <property type="evidence" value="ECO:0007669"/>
    <property type="project" value="InterPro"/>
</dbReference>
<dbReference type="AlphaFoldDB" id="A0A6J4L904"/>
<feature type="transmembrane region" description="Helical" evidence="2">
    <location>
        <begin position="639"/>
        <end position="656"/>
    </location>
</feature>
<feature type="transmembrane region" description="Helical" evidence="2">
    <location>
        <begin position="717"/>
        <end position="737"/>
    </location>
</feature>
<reference evidence="3" key="1">
    <citation type="submission" date="2020-02" db="EMBL/GenBank/DDBJ databases">
        <authorList>
            <person name="Meier V. D."/>
        </authorList>
    </citation>
    <scope>NUCLEOTIDE SEQUENCE</scope>
    <source>
        <strain evidence="3">AVDCRST_MAG48</strain>
    </source>
</reference>
<protein>
    <submittedName>
        <fullName evidence="3">Integral membrane protein</fullName>
    </submittedName>
</protein>
<feature type="transmembrane region" description="Helical" evidence="2">
    <location>
        <begin position="790"/>
        <end position="810"/>
    </location>
</feature>
<accession>A0A6J4L904</accession>
<organism evidence="3">
    <name type="scientific">uncultured Friedmanniella sp</name>
    <dbReference type="NCBI Taxonomy" id="335381"/>
    <lineage>
        <taxon>Bacteria</taxon>
        <taxon>Bacillati</taxon>
        <taxon>Actinomycetota</taxon>
        <taxon>Actinomycetes</taxon>
        <taxon>Propionibacteriales</taxon>
        <taxon>Nocardioidaceae</taxon>
        <taxon>Friedmanniella</taxon>
        <taxon>environmental samples</taxon>
    </lineage>
</organism>
<name>A0A6J4L904_9ACTN</name>
<feature type="region of interest" description="Disordered" evidence="1">
    <location>
        <begin position="565"/>
        <end position="584"/>
    </location>
</feature>
<dbReference type="InterPro" id="IPR043148">
    <property type="entry name" value="TagF_C"/>
</dbReference>
<feature type="transmembrane region" description="Helical" evidence="2">
    <location>
        <begin position="78"/>
        <end position="111"/>
    </location>
</feature>
<dbReference type="SUPFAM" id="SSF53756">
    <property type="entry name" value="UDP-Glycosyltransferase/glycogen phosphorylase"/>
    <property type="match status" value="1"/>
</dbReference>
<keyword evidence="2" id="KW-0472">Membrane</keyword>
<evidence type="ECO:0000256" key="2">
    <source>
        <dbReference type="SAM" id="Phobius"/>
    </source>
</evidence>
<keyword evidence="2" id="KW-0812">Transmembrane</keyword>
<dbReference type="InterPro" id="IPR007554">
    <property type="entry name" value="Glycerophosphate_synth"/>
</dbReference>
<dbReference type="EMBL" id="CADCTS010000423">
    <property type="protein sequence ID" value="CAA9327077.1"/>
    <property type="molecule type" value="Genomic_DNA"/>
</dbReference>
<feature type="transmembrane region" description="Helical" evidence="2">
    <location>
        <begin position="765"/>
        <end position="784"/>
    </location>
</feature>
<gene>
    <name evidence="3" type="ORF">AVDCRST_MAG48-2951</name>
</gene>